<reference evidence="1 2" key="1">
    <citation type="submission" date="2024-10" db="EMBL/GenBank/DDBJ databases">
        <title>The Natural Products Discovery Center: Release of the First 8490 Sequenced Strains for Exploring Actinobacteria Biosynthetic Diversity.</title>
        <authorList>
            <person name="Kalkreuter E."/>
            <person name="Kautsar S.A."/>
            <person name="Yang D."/>
            <person name="Bader C.D."/>
            <person name="Teijaro C.N."/>
            <person name="Fluegel L."/>
            <person name="Davis C.M."/>
            <person name="Simpson J.R."/>
            <person name="Lauterbach L."/>
            <person name="Steele A.D."/>
            <person name="Gui C."/>
            <person name="Meng S."/>
            <person name="Li G."/>
            <person name="Viehrig K."/>
            <person name="Ye F."/>
            <person name="Su P."/>
            <person name="Kiefer A.F."/>
            <person name="Nichols A."/>
            <person name="Cepeda A.J."/>
            <person name="Yan W."/>
            <person name="Fan B."/>
            <person name="Jiang Y."/>
            <person name="Adhikari A."/>
            <person name="Zheng C.-J."/>
            <person name="Schuster L."/>
            <person name="Cowan T.M."/>
            <person name="Smanski M.J."/>
            <person name="Chevrette M.G."/>
            <person name="De Carvalho L.P.S."/>
            <person name="Shen B."/>
        </authorList>
    </citation>
    <scope>NUCLEOTIDE SEQUENCE [LARGE SCALE GENOMIC DNA]</scope>
    <source>
        <strain evidence="1 2">NPDC019377</strain>
    </source>
</reference>
<protein>
    <submittedName>
        <fullName evidence="1">DinB family protein</fullName>
    </submittedName>
</protein>
<gene>
    <name evidence="1" type="ORF">ACH49Z_17740</name>
</gene>
<evidence type="ECO:0000313" key="1">
    <source>
        <dbReference type="EMBL" id="MFI2231691.1"/>
    </source>
</evidence>
<dbReference type="RefSeq" id="WP_357412349.1">
    <property type="nucleotide sequence ID" value="NZ_JBFAAV010000001.1"/>
</dbReference>
<name>A0ABW7W247_9NOCA</name>
<sequence length="185" mass="20423">MTLSDNSTLPRTATGAALSGERADLLAELRAARFFLRFTTRELTEEQAAARPTPSELCLGGLIKHVTGVERGWVDFIVDGTSTSKDFDELTAEDFAARENEFRMLPGETLAGVLAAYDEVARRTDEMVVSLPDLDAKWPLPKAPWFQESHWSTRRVLLHIIAETTQHAGHADIIREAIDGAKTMG</sequence>
<dbReference type="Gene3D" id="1.20.120.450">
    <property type="entry name" value="dinb family like domain"/>
    <property type="match status" value="1"/>
</dbReference>
<organism evidence="1 2">
    <name type="scientific">Nocardia testacea</name>
    <dbReference type="NCBI Taxonomy" id="248551"/>
    <lineage>
        <taxon>Bacteria</taxon>
        <taxon>Bacillati</taxon>
        <taxon>Actinomycetota</taxon>
        <taxon>Actinomycetes</taxon>
        <taxon>Mycobacteriales</taxon>
        <taxon>Nocardiaceae</taxon>
        <taxon>Nocardia</taxon>
    </lineage>
</organism>
<dbReference type="Proteomes" id="UP001611494">
    <property type="component" value="Unassembled WGS sequence"/>
</dbReference>
<proteinExistence type="predicted"/>
<dbReference type="InterPro" id="IPR007061">
    <property type="entry name" value="MST-like"/>
</dbReference>
<accession>A0ABW7W247</accession>
<keyword evidence="2" id="KW-1185">Reference proteome</keyword>
<evidence type="ECO:0000313" key="2">
    <source>
        <dbReference type="Proteomes" id="UP001611494"/>
    </source>
</evidence>
<comment type="caution">
    <text evidence="1">The sequence shown here is derived from an EMBL/GenBank/DDBJ whole genome shotgun (WGS) entry which is preliminary data.</text>
</comment>
<dbReference type="SUPFAM" id="SSF109854">
    <property type="entry name" value="DinB/YfiT-like putative metalloenzymes"/>
    <property type="match status" value="1"/>
</dbReference>
<dbReference type="EMBL" id="JBIRYL010000004">
    <property type="protein sequence ID" value="MFI2231691.1"/>
    <property type="molecule type" value="Genomic_DNA"/>
</dbReference>
<dbReference type="Pfam" id="PF04978">
    <property type="entry name" value="MST"/>
    <property type="match status" value="1"/>
</dbReference>
<dbReference type="InterPro" id="IPR034660">
    <property type="entry name" value="DinB/YfiT-like"/>
</dbReference>